<comment type="caution">
    <text evidence="3">The sequence shown here is derived from an EMBL/GenBank/DDBJ whole genome shotgun (WGS) entry which is preliminary data.</text>
</comment>
<evidence type="ECO:0000256" key="1">
    <source>
        <dbReference type="SAM" id="MobiDB-lite"/>
    </source>
</evidence>
<dbReference type="AlphaFoldDB" id="A0AA39WD80"/>
<feature type="region of interest" description="Disordered" evidence="1">
    <location>
        <begin position="339"/>
        <end position="367"/>
    </location>
</feature>
<feature type="region of interest" description="Disordered" evidence="1">
    <location>
        <begin position="509"/>
        <end position="534"/>
    </location>
</feature>
<feature type="region of interest" description="Disordered" evidence="1">
    <location>
        <begin position="1"/>
        <end position="58"/>
    </location>
</feature>
<accession>A0AA39WD80</accession>
<keyword evidence="4" id="KW-1185">Reference proteome</keyword>
<protein>
    <recommendedName>
        <fullName evidence="2">DUF7896 domain-containing protein</fullName>
    </recommendedName>
</protein>
<feature type="region of interest" description="Disordered" evidence="1">
    <location>
        <begin position="452"/>
        <end position="489"/>
    </location>
</feature>
<dbReference type="Proteomes" id="UP001175000">
    <property type="component" value="Unassembled WGS sequence"/>
</dbReference>
<evidence type="ECO:0000313" key="3">
    <source>
        <dbReference type="EMBL" id="KAK0613239.1"/>
    </source>
</evidence>
<dbReference type="PANTHER" id="PTHR42031:SF1">
    <property type="entry name" value="KEY LIME PATHOGENICITY PROTEIN"/>
    <property type="match status" value="1"/>
</dbReference>
<feature type="compositionally biased region" description="Gly residues" evidence="1">
    <location>
        <begin position="460"/>
        <end position="470"/>
    </location>
</feature>
<dbReference type="Pfam" id="PF25438">
    <property type="entry name" value="DUF7896"/>
    <property type="match status" value="1"/>
</dbReference>
<feature type="compositionally biased region" description="Polar residues" evidence="1">
    <location>
        <begin position="205"/>
        <end position="218"/>
    </location>
</feature>
<organism evidence="3 4">
    <name type="scientific">Immersiella caudata</name>
    <dbReference type="NCBI Taxonomy" id="314043"/>
    <lineage>
        <taxon>Eukaryota</taxon>
        <taxon>Fungi</taxon>
        <taxon>Dikarya</taxon>
        <taxon>Ascomycota</taxon>
        <taxon>Pezizomycotina</taxon>
        <taxon>Sordariomycetes</taxon>
        <taxon>Sordariomycetidae</taxon>
        <taxon>Sordariales</taxon>
        <taxon>Lasiosphaeriaceae</taxon>
        <taxon>Immersiella</taxon>
    </lineage>
</organism>
<feature type="domain" description="DUF7896" evidence="2">
    <location>
        <begin position="402"/>
        <end position="503"/>
    </location>
</feature>
<dbReference type="PANTHER" id="PTHR42031">
    <property type="entry name" value="KEY LIME PATHOGENICITY PROTEIN"/>
    <property type="match status" value="1"/>
</dbReference>
<sequence>SQDQSRPMKRSKTTHVAGSSTTPTMMRSSSSASAGRPSRLDPSRASVPNLGMPRSAARNSLPAVSSAMMDFLTQNQFQQPVNALIHEESFYNDRGQRQAPGLFAGDGKEMDVADFLQMREGSEFHTSPIGIPSSNLLSPADAMQFTNSGIPSACGSMTSGPTLETAPMTRSNSALNDNSSFLGQFSEMVRIQSQRSNGHDRHGSFDNSQQPMQQQLTGKQLDPSFLGMGANLPDTFRYHYPGSAPVHSSLGLHRHGMEKSASQGSNTSSSSDELSLDPEYTSSLAQHLAMERSASRDSNVSMKSASSVTLKLRAKEALARQNSNATKSRVLQPKLAADIVKREAPEPPSSKGKDGKAPISKAKYERPKHPKVHCTLCNENSEGFRGEHELRRHTEAKHKPTVKKWICRDPGVAGIPHAETATKPLGDCKHCSSRKLYGAYYNAAAHLRRTHFRLKPTRKGLGGSKNGGKGSSSSSAKAEEKRGGKGGGDWPCMAELKLWMVEVTVPKDEENAPADGGVDGAADAEELEGESDPYDNQYDMGFNDPLQSIDTSLQGADMYGIDHSMYTSSVLGGVPISSSGFDFGASDQQQHGMSSSMMSLDSHGYTSPVSSTATLTQNAMFGDHQMLSTSMHATRDDLPDMPFDMAFAVGH</sequence>
<dbReference type="InterPro" id="IPR057218">
    <property type="entry name" value="DUF7896"/>
</dbReference>
<feature type="region of interest" description="Disordered" evidence="1">
    <location>
        <begin position="193"/>
        <end position="225"/>
    </location>
</feature>
<feature type="compositionally biased region" description="Acidic residues" evidence="1">
    <location>
        <begin position="522"/>
        <end position="533"/>
    </location>
</feature>
<feature type="compositionally biased region" description="Low complexity" evidence="1">
    <location>
        <begin position="260"/>
        <end position="277"/>
    </location>
</feature>
<reference evidence="3" key="1">
    <citation type="submission" date="2023-06" db="EMBL/GenBank/DDBJ databases">
        <title>Genome-scale phylogeny and comparative genomics of the fungal order Sordariales.</title>
        <authorList>
            <consortium name="Lawrence Berkeley National Laboratory"/>
            <person name="Hensen N."/>
            <person name="Bonometti L."/>
            <person name="Westerberg I."/>
            <person name="Brannstrom I.O."/>
            <person name="Guillou S."/>
            <person name="Cros-Aarteil S."/>
            <person name="Calhoun S."/>
            <person name="Haridas S."/>
            <person name="Kuo A."/>
            <person name="Mondo S."/>
            <person name="Pangilinan J."/>
            <person name="Riley R."/>
            <person name="Labutti K."/>
            <person name="Andreopoulos B."/>
            <person name="Lipzen A."/>
            <person name="Chen C."/>
            <person name="Yanf M."/>
            <person name="Daum C."/>
            <person name="Ng V."/>
            <person name="Clum A."/>
            <person name="Steindorff A."/>
            <person name="Ohm R."/>
            <person name="Martin F."/>
            <person name="Silar P."/>
            <person name="Natvig D."/>
            <person name="Lalanne C."/>
            <person name="Gautier V."/>
            <person name="Ament-Velasquez S.L."/>
            <person name="Kruys A."/>
            <person name="Hutchinson M.I."/>
            <person name="Powell A.J."/>
            <person name="Barry K."/>
            <person name="Miller A.N."/>
            <person name="Grigoriev I.V."/>
            <person name="Debuchy R."/>
            <person name="Gladieux P."/>
            <person name="Thoren M.H."/>
            <person name="Johannesson H."/>
        </authorList>
    </citation>
    <scope>NUCLEOTIDE SEQUENCE</scope>
    <source>
        <strain evidence="3">CBS 606.72</strain>
    </source>
</reference>
<name>A0AA39WD80_9PEZI</name>
<evidence type="ECO:0000259" key="2">
    <source>
        <dbReference type="Pfam" id="PF25438"/>
    </source>
</evidence>
<feature type="region of interest" description="Disordered" evidence="1">
    <location>
        <begin position="254"/>
        <end position="277"/>
    </location>
</feature>
<feature type="compositionally biased region" description="Low complexity" evidence="1">
    <location>
        <begin position="18"/>
        <end position="37"/>
    </location>
</feature>
<gene>
    <name evidence="3" type="ORF">B0T14DRAFT_437217</name>
</gene>
<dbReference type="EMBL" id="JAULSU010000006">
    <property type="protein sequence ID" value="KAK0613239.1"/>
    <property type="molecule type" value="Genomic_DNA"/>
</dbReference>
<feature type="non-terminal residue" evidence="3">
    <location>
        <position position="1"/>
    </location>
</feature>
<evidence type="ECO:0000313" key="4">
    <source>
        <dbReference type="Proteomes" id="UP001175000"/>
    </source>
</evidence>
<proteinExistence type="predicted"/>